<evidence type="ECO:0000313" key="18">
    <source>
        <dbReference type="Proteomes" id="UP000694867"/>
    </source>
</evidence>
<feature type="domain" description="IFT81 calponin homology" evidence="17">
    <location>
        <begin position="3"/>
        <end position="125"/>
    </location>
</feature>
<dbReference type="GO" id="GO:0007283">
    <property type="term" value="P:spermatogenesis"/>
    <property type="evidence" value="ECO:0007669"/>
    <property type="project" value="UniProtKB-KW"/>
</dbReference>
<dbReference type="PANTHER" id="PTHR15614:SF2">
    <property type="entry name" value="INTRAFLAGELLAR TRANSPORT PROTEIN 81 HOMOLOG"/>
    <property type="match status" value="1"/>
</dbReference>
<protein>
    <recommendedName>
        <fullName evidence="14">Intraflagellar transport protein 81 homolog</fullName>
    </recommendedName>
    <alternativeName>
        <fullName evidence="15">Carnitine deficiency-associated protein expressed in ventricle 1</fullName>
    </alternativeName>
</protein>
<gene>
    <name evidence="19" type="primary">LOC100903975</name>
</gene>
<dbReference type="FunFam" id="1.10.418.70:FF:000001">
    <property type="entry name" value="Intraflagellar transport protein 81 homolog"/>
    <property type="match status" value="1"/>
</dbReference>
<feature type="coiled-coil region" evidence="16">
    <location>
        <begin position="535"/>
        <end position="562"/>
    </location>
</feature>
<dbReference type="Proteomes" id="UP000694867">
    <property type="component" value="Unplaced"/>
</dbReference>
<evidence type="ECO:0000256" key="8">
    <source>
        <dbReference type="ARBA" id="ARBA00023054"/>
    </source>
</evidence>
<keyword evidence="11" id="KW-0966">Cell projection</keyword>
<keyword evidence="2" id="KW-0963">Cytoplasm</keyword>
<evidence type="ECO:0000256" key="11">
    <source>
        <dbReference type="ARBA" id="ARBA00023273"/>
    </source>
</evidence>
<keyword evidence="9" id="KW-0969">Cilium</keyword>
<dbReference type="Gene3D" id="1.10.418.70">
    <property type="entry name" value="Intraflagellar transport protein 81, N-terminal domain"/>
    <property type="match status" value="1"/>
</dbReference>
<evidence type="ECO:0000256" key="14">
    <source>
        <dbReference type="ARBA" id="ARBA00073058"/>
    </source>
</evidence>
<proteinExistence type="inferred from homology"/>
<evidence type="ECO:0000256" key="7">
    <source>
        <dbReference type="ARBA" id="ARBA00022990"/>
    </source>
</evidence>
<dbReference type="GO" id="GO:0042073">
    <property type="term" value="P:intraciliary transport"/>
    <property type="evidence" value="ECO:0007669"/>
    <property type="project" value="InterPro"/>
</dbReference>
<dbReference type="GO" id="GO:0036064">
    <property type="term" value="C:ciliary basal body"/>
    <property type="evidence" value="ECO:0007669"/>
    <property type="project" value="TreeGrafter"/>
</dbReference>
<dbReference type="RefSeq" id="XP_003740919.1">
    <property type="nucleotide sequence ID" value="XM_003740871.2"/>
</dbReference>
<feature type="coiled-coil region" evidence="16">
    <location>
        <begin position="160"/>
        <end position="194"/>
    </location>
</feature>
<evidence type="ECO:0000256" key="12">
    <source>
        <dbReference type="ARBA" id="ARBA00043983"/>
    </source>
</evidence>
<evidence type="ECO:0000256" key="2">
    <source>
        <dbReference type="ARBA" id="ARBA00022490"/>
    </source>
</evidence>
<comment type="subcellular location">
    <subcellularLocation>
        <location evidence="1">Cytoplasm</location>
        <location evidence="1">Cytoskeleton</location>
        <location evidence="1">Cilium basal body</location>
    </subcellularLocation>
</comment>
<evidence type="ECO:0000256" key="16">
    <source>
        <dbReference type="SAM" id="Coils"/>
    </source>
</evidence>
<feature type="coiled-coil region" evidence="16">
    <location>
        <begin position="346"/>
        <end position="440"/>
    </location>
</feature>
<dbReference type="Pfam" id="PF18383">
    <property type="entry name" value="IFT81_CH"/>
    <property type="match status" value="1"/>
</dbReference>
<comment type="similarity">
    <text evidence="12">Belongs to the IFT81 family.</text>
</comment>
<dbReference type="InterPro" id="IPR041146">
    <property type="entry name" value="IFT81_CH"/>
</dbReference>
<comment type="function">
    <text evidence="13">Component of the intraflagellar transport (IFT) complex B: together with IFT74, forms a tubulin-binding module that specifically mediates transport of tubulin within the cilium. Binds tubulin via its CH (calponin-homology)-like region. Required for ciliogenesis. Required for proper regulation of SHH signaling. Plays an important role during spermatogenesis by modulating the assembly and elongation of the sperm flagella.</text>
</comment>
<name>A0AAJ6QQV8_9ACAR</name>
<evidence type="ECO:0000256" key="3">
    <source>
        <dbReference type="ARBA" id="ARBA00022553"/>
    </source>
</evidence>
<reference evidence="19" key="1">
    <citation type="submission" date="2025-08" db="UniProtKB">
        <authorList>
            <consortium name="RefSeq"/>
        </authorList>
    </citation>
    <scope>IDENTIFICATION</scope>
</reference>
<keyword evidence="4" id="KW-0221">Differentiation</keyword>
<organism evidence="18 19">
    <name type="scientific">Galendromus occidentalis</name>
    <name type="common">western predatory mite</name>
    <dbReference type="NCBI Taxonomy" id="34638"/>
    <lineage>
        <taxon>Eukaryota</taxon>
        <taxon>Metazoa</taxon>
        <taxon>Ecdysozoa</taxon>
        <taxon>Arthropoda</taxon>
        <taxon>Chelicerata</taxon>
        <taxon>Arachnida</taxon>
        <taxon>Acari</taxon>
        <taxon>Parasitiformes</taxon>
        <taxon>Mesostigmata</taxon>
        <taxon>Gamasina</taxon>
        <taxon>Phytoseioidea</taxon>
        <taxon>Phytoseiidae</taxon>
        <taxon>Typhlodrominae</taxon>
        <taxon>Galendromus</taxon>
    </lineage>
</organism>
<dbReference type="KEGG" id="goe:100903975"/>
<keyword evidence="6" id="KW-0744">Spermatogenesis</keyword>
<dbReference type="InterPro" id="IPR029600">
    <property type="entry name" value="IFT81"/>
</dbReference>
<evidence type="ECO:0000256" key="6">
    <source>
        <dbReference type="ARBA" id="ARBA00022871"/>
    </source>
</evidence>
<keyword evidence="8 16" id="KW-0175">Coiled coil</keyword>
<feature type="coiled-coil region" evidence="16">
    <location>
        <begin position="601"/>
        <end position="635"/>
    </location>
</feature>
<keyword evidence="3" id="KW-0597">Phosphoprotein</keyword>
<evidence type="ECO:0000256" key="5">
    <source>
        <dbReference type="ARBA" id="ARBA00022794"/>
    </source>
</evidence>
<keyword evidence="18" id="KW-1185">Reference proteome</keyword>
<keyword evidence="5" id="KW-0970">Cilium biogenesis/degradation</keyword>
<dbReference type="AlphaFoldDB" id="A0AAJ6QQV8"/>
<sequence length="662" mass="76704">MTEQVKFVISKLNEPPFEKKFNLINFDALRPEQLLQVLFDTLAYVDPKAKSDLRNEDAEQLSIKALNLLRVMKYKPPPDISLSAFRQGLVLGDKGIIYHILAFVLANLEHHKKRAYIARYIMKVEVSPDLEGDADLVDIQDEYDKLIDQFKSIHKEHENLSESGQSLQEIQKDMEHMEEERQQLGRKIDRVKRRVSNIYNKDAMLEAAAKLRMEQDRAEGLAQDRMMQRDTLAHSEQKINRLNQMVKIERQTAVGASPESLLAKLTEEVKANTYLVQEKLPKEIRSGRLLLKDLQRAVAEPTISQDMTEKIKNQLAETNAEVGRLYEKKMRRSDPDEKQILFRQQAAIVSRKKEAAAEQMERLQAELSQVLSELEDKRQKSAAYADTHAVLRGEEFKQYVTKLRAKTNTYKQFKQDLEELRAETEKIAAEEDELLQREKEATENLITAEHSKGVGGYSDAQSKLEHISTLKARLDQQKGATLEEMSQMVEQLNAHIAAKKTELAPLIKELKPLRQKIFELHEEYEDKKNTYNSCAMGLDTSMAKLELDVQQLRERVASHESKYHLNNRERRLEELKMEIMIKAELAAYKSSDPKIKKQTFREKLNAAIYDQETDAKELRERQKDVNQNQDNLANQLKMWTDLTKLLEVKIRSFKQSQGLSMI</sequence>
<dbReference type="GeneID" id="100903975"/>
<evidence type="ECO:0000313" key="19">
    <source>
        <dbReference type="RefSeq" id="XP_003740919.1"/>
    </source>
</evidence>
<dbReference type="InterPro" id="IPR043016">
    <property type="entry name" value="IFT81_N_sf"/>
</dbReference>
<evidence type="ECO:0000259" key="17">
    <source>
        <dbReference type="Pfam" id="PF18383"/>
    </source>
</evidence>
<dbReference type="GO" id="GO:0030992">
    <property type="term" value="C:intraciliary transport particle B"/>
    <property type="evidence" value="ECO:0007669"/>
    <property type="project" value="InterPro"/>
</dbReference>
<evidence type="ECO:0000256" key="1">
    <source>
        <dbReference type="ARBA" id="ARBA00004120"/>
    </source>
</evidence>
<dbReference type="PANTHER" id="PTHR15614">
    <property type="entry name" value="INTRAFLAGELLAR TRANSPORT PROTEIN 81 HOMOLOG"/>
    <property type="match status" value="1"/>
</dbReference>
<dbReference type="GO" id="GO:0060271">
    <property type="term" value="P:cilium assembly"/>
    <property type="evidence" value="ECO:0007669"/>
    <property type="project" value="InterPro"/>
</dbReference>
<keyword evidence="7" id="KW-0007">Acetylation</keyword>
<evidence type="ECO:0000256" key="4">
    <source>
        <dbReference type="ARBA" id="ARBA00022782"/>
    </source>
</evidence>
<evidence type="ECO:0000256" key="15">
    <source>
        <dbReference type="ARBA" id="ARBA00079903"/>
    </source>
</evidence>
<evidence type="ECO:0000256" key="13">
    <source>
        <dbReference type="ARBA" id="ARBA00055755"/>
    </source>
</evidence>
<evidence type="ECO:0000256" key="10">
    <source>
        <dbReference type="ARBA" id="ARBA00023212"/>
    </source>
</evidence>
<accession>A0AAJ6QQV8</accession>
<evidence type="ECO:0000256" key="9">
    <source>
        <dbReference type="ARBA" id="ARBA00023069"/>
    </source>
</evidence>
<keyword evidence="10" id="KW-0206">Cytoskeleton</keyword>
<dbReference type="GO" id="GO:0030154">
    <property type="term" value="P:cell differentiation"/>
    <property type="evidence" value="ECO:0007669"/>
    <property type="project" value="UniProtKB-KW"/>
</dbReference>
<dbReference type="GO" id="GO:0015631">
    <property type="term" value="F:tubulin binding"/>
    <property type="evidence" value="ECO:0007669"/>
    <property type="project" value="InterPro"/>
</dbReference>